<dbReference type="InterPro" id="IPR000301">
    <property type="entry name" value="Tetraspanin_animals"/>
</dbReference>
<dbReference type="SUPFAM" id="SSF48652">
    <property type="entry name" value="Tetraspanin"/>
    <property type="match status" value="1"/>
</dbReference>
<dbReference type="Proteomes" id="UP000242457">
    <property type="component" value="Unassembled WGS sequence"/>
</dbReference>
<accession>A0A2A3EFJ7</accession>
<feature type="transmembrane region" description="Helical" evidence="6">
    <location>
        <begin position="85"/>
        <end position="107"/>
    </location>
</feature>
<dbReference type="PRINTS" id="PR00259">
    <property type="entry name" value="TMFOUR"/>
</dbReference>
<evidence type="ECO:0000313" key="8">
    <source>
        <dbReference type="Proteomes" id="UP000242457"/>
    </source>
</evidence>
<keyword evidence="8" id="KW-1185">Reference proteome</keyword>
<dbReference type="PROSITE" id="PS00421">
    <property type="entry name" value="TM4_1"/>
    <property type="match status" value="1"/>
</dbReference>
<keyword evidence="4 6" id="KW-1133">Transmembrane helix</keyword>
<dbReference type="OrthoDB" id="10016273at2759"/>
<dbReference type="Pfam" id="PF00335">
    <property type="entry name" value="Tetraspanin"/>
    <property type="match status" value="1"/>
</dbReference>
<evidence type="ECO:0000256" key="6">
    <source>
        <dbReference type="RuleBase" id="RU361218"/>
    </source>
</evidence>
<dbReference type="InterPro" id="IPR018499">
    <property type="entry name" value="Tetraspanin/Peripherin"/>
</dbReference>
<dbReference type="InterPro" id="IPR008952">
    <property type="entry name" value="Tetraspanin_EC2_sf"/>
</dbReference>
<evidence type="ECO:0000256" key="3">
    <source>
        <dbReference type="ARBA" id="ARBA00022692"/>
    </source>
</evidence>
<sequence>MVLSECYGFVKYSLVCINLIFWAVGLAAVGLAVWMLTGQMFLLSLAEEQHNLNAGLYILLSAGILMLIVAFLGCCGAFRGSQCMLVAFFSCLLVVIVAQIAAGAWLYTNSNRLEELVKSSVINTVKNKYGEDNAHTETVDAFQSDLGCCGATGPADWTGSKYATSDSSFPVSFTVSGDANNMYKVPESCCKEKNSADCKAGQNIKVASVVSSAIYNEGCIDKLMDALNSQKNIVIGVTAAIAILELLGLIFSLVLCCAIDSSDRYKA</sequence>
<dbReference type="PANTHER" id="PTHR19282:SF551">
    <property type="entry name" value="RE08073P-RELATED"/>
    <property type="match status" value="1"/>
</dbReference>
<comment type="similarity">
    <text evidence="2 6">Belongs to the tetraspanin (TM4SF) family.</text>
</comment>
<dbReference type="AlphaFoldDB" id="A0A2A3EFJ7"/>
<name>A0A2A3EFJ7_APICC</name>
<dbReference type="EMBL" id="KZ288271">
    <property type="protein sequence ID" value="PBC29761.1"/>
    <property type="molecule type" value="Genomic_DNA"/>
</dbReference>
<dbReference type="PANTHER" id="PTHR19282">
    <property type="entry name" value="TETRASPANIN"/>
    <property type="match status" value="1"/>
</dbReference>
<keyword evidence="3 6" id="KW-0812">Transmembrane</keyword>
<gene>
    <name evidence="7" type="ORF">APICC_05255</name>
</gene>
<feature type="transmembrane region" description="Helical" evidence="6">
    <location>
        <begin position="12"/>
        <end position="36"/>
    </location>
</feature>
<dbReference type="Gene3D" id="1.10.1450.10">
    <property type="entry name" value="Tetraspanin"/>
    <property type="match status" value="1"/>
</dbReference>
<dbReference type="GO" id="GO:0005886">
    <property type="term" value="C:plasma membrane"/>
    <property type="evidence" value="ECO:0007669"/>
    <property type="project" value="TreeGrafter"/>
</dbReference>
<evidence type="ECO:0000256" key="2">
    <source>
        <dbReference type="ARBA" id="ARBA00006840"/>
    </source>
</evidence>
<protein>
    <recommendedName>
        <fullName evidence="6">Tetraspanin</fullName>
    </recommendedName>
</protein>
<feature type="transmembrane region" description="Helical" evidence="6">
    <location>
        <begin position="56"/>
        <end position="78"/>
    </location>
</feature>
<organism evidence="7 8">
    <name type="scientific">Apis cerana cerana</name>
    <name type="common">Oriental honeybee</name>
    <dbReference type="NCBI Taxonomy" id="94128"/>
    <lineage>
        <taxon>Eukaryota</taxon>
        <taxon>Metazoa</taxon>
        <taxon>Ecdysozoa</taxon>
        <taxon>Arthropoda</taxon>
        <taxon>Hexapoda</taxon>
        <taxon>Insecta</taxon>
        <taxon>Pterygota</taxon>
        <taxon>Neoptera</taxon>
        <taxon>Endopterygota</taxon>
        <taxon>Hymenoptera</taxon>
        <taxon>Apocrita</taxon>
        <taxon>Aculeata</taxon>
        <taxon>Apoidea</taxon>
        <taxon>Anthophila</taxon>
        <taxon>Apidae</taxon>
        <taxon>Apis</taxon>
    </lineage>
</organism>
<dbReference type="STRING" id="94128.A0A2A3EFJ7"/>
<reference evidence="7 8" key="1">
    <citation type="submission" date="2014-07" db="EMBL/GenBank/DDBJ databases">
        <title>Genomic and transcriptomic analysis on Apis cerana provide comprehensive insights into honey bee biology.</title>
        <authorList>
            <person name="Diao Q."/>
            <person name="Sun L."/>
            <person name="Zheng H."/>
            <person name="Zheng H."/>
            <person name="Xu S."/>
            <person name="Wang S."/>
            <person name="Zeng Z."/>
            <person name="Hu F."/>
            <person name="Su S."/>
            <person name="Wu J."/>
        </authorList>
    </citation>
    <scope>NUCLEOTIDE SEQUENCE [LARGE SCALE GENOMIC DNA]</scope>
    <source>
        <tissue evidence="7">Pupae without intestine</tissue>
    </source>
</reference>
<dbReference type="CDD" id="cd03155">
    <property type="entry name" value="CD151_like_LEL"/>
    <property type="match status" value="1"/>
</dbReference>
<feature type="transmembrane region" description="Helical" evidence="6">
    <location>
        <begin position="233"/>
        <end position="259"/>
    </location>
</feature>
<proteinExistence type="inferred from homology"/>
<evidence type="ECO:0000256" key="1">
    <source>
        <dbReference type="ARBA" id="ARBA00004141"/>
    </source>
</evidence>
<comment type="subcellular location">
    <subcellularLocation>
        <location evidence="1 6">Membrane</location>
        <topology evidence="1 6">Multi-pass membrane protein</topology>
    </subcellularLocation>
</comment>
<evidence type="ECO:0000256" key="4">
    <source>
        <dbReference type="ARBA" id="ARBA00022989"/>
    </source>
</evidence>
<dbReference type="PIRSF" id="PIRSF002419">
    <property type="entry name" value="Tetraspanin"/>
    <property type="match status" value="1"/>
</dbReference>
<evidence type="ECO:0000256" key="5">
    <source>
        <dbReference type="ARBA" id="ARBA00023136"/>
    </source>
</evidence>
<evidence type="ECO:0000313" key="7">
    <source>
        <dbReference type="EMBL" id="PBC29761.1"/>
    </source>
</evidence>
<dbReference type="InterPro" id="IPR018503">
    <property type="entry name" value="Tetraspanin_CS"/>
</dbReference>
<keyword evidence="5 6" id="KW-0472">Membrane</keyword>